<evidence type="ECO:0000313" key="2">
    <source>
        <dbReference type="EMBL" id="CAF4277346.1"/>
    </source>
</evidence>
<sequence>MSSLEDAKIIEVTNPPKDDVMPQTESSPLGNNFTLC</sequence>
<feature type="compositionally biased region" description="Polar residues" evidence="1">
    <location>
        <begin position="23"/>
        <end position="36"/>
    </location>
</feature>
<dbReference type="EMBL" id="CAJOAZ010014221">
    <property type="protein sequence ID" value="CAF4277346.1"/>
    <property type="molecule type" value="Genomic_DNA"/>
</dbReference>
<dbReference type="Proteomes" id="UP000663844">
    <property type="component" value="Unassembled WGS sequence"/>
</dbReference>
<comment type="caution">
    <text evidence="2">The sequence shown here is derived from an EMBL/GenBank/DDBJ whole genome shotgun (WGS) entry which is preliminary data.</text>
</comment>
<organism evidence="2 3">
    <name type="scientific">Adineta steineri</name>
    <dbReference type="NCBI Taxonomy" id="433720"/>
    <lineage>
        <taxon>Eukaryota</taxon>
        <taxon>Metazoa</taxon>
        <taxon>Spiralia</taxon>
        <taxon>Gnathifera</taxon>
        <taxon>Rotifera</taxon>
        <taxon>Eurotatoria</taxon>
        <taxon>Bdelloidea</taxon>
        <taxon>Adinetida</taxon>
        <taxon>Adinetidae</taxon>
        <taxon>Adineta</taxon>
    </lineage>
</organism>
<reference evidence="2" key="1">
    <citation type="submission" date="2021-02" db="EMBL/GenBank/DDBJ databases">
        <authorList>
            <person name="Nowell W R."/>
        </authorList>
    </citation>
    <scope>NUCLEOTIDE SEQUENCE</scope>
</reference>
<feature type="non-terminal residue" evidence="2">
    <location>
        <position position="36"/>
    </location>
</feature>
<feature type="region of interest" description="Disordered" evidence="1">
    <location>
        <begin position="14"/>
        <end position="36"/>
    </location>
</feature>
<gene>
    <name evidence="2" type="ORF">OXD698_LOCUS44860</name>
</gene>
<protein>
    <submittedName>
        <fullName evidence="2">Uncharacterized protein</fullName>
    </submittedName>
</protein>
<evidence type="ECO:0000256" key="1">
    <source>
        <dbReference type="SAM" id="MobiDB-lite"/>
    </source>
</evidence>
<name>A0A820GI34_9BILA</name>
<dbReference type="AlphaFoldDB" id="A0A820GI34"/>
<proteinExistence type="predicted"/>
<accession>A0A820GI34</accession>
<evidence type="ECO:0000313" key="3">
    <source>
        <dbReference type="Proteomes" id="UP000663844"/>
    </source>
</evidence>